<dbReference type="GO" id="GO:0006529">
    <property type="term" value="P:asparagine biosynthetic process"/>
    <property type="evidence" value="ECO:0007669"/>
    <property type="project" value="UniProtKB-KW"/>
</dbReference>
<keyword evidence="14" id="KW-1185">Reference proteome</keyword>
<evidence type="ECO:0000259" key="12">
    <source>
        <dbReference type="PROSITE" id="PS51278"/>
    </source>
</evidence>
<name>A0A6I2MAB5_9BACI</name>
<dbReference type="InterPro" id="IPR001962">
    <property type="entry name" value="Asn_synthase"/>
</dbReference>
<dbReference type="GO" id="GO:0005524">
    <property type="term" value="F:ATP binding"/>
    <property type="evidence" value="ECO:0007669"/>
    <property type="project" value="UniProtKB-KW"/>
</dbReference>
<evidence type="ECO:0000256" key="3">
    <source>
        <dbReference type="ARBA" id="ARBA00012737"/>
    </source>
</evidence>
<dbReference type="Proteomes" id="UP000441585">
    <property type="component" value="Unassembled WGS sequence"/>
</dbReference>
<evidence type="ECO:0000256" key="6">
    <source>
        <dbReference type="ARBA" id="ARBA00022888"/>
    </source>
</evidence>
<dbReference type="Gene3D" id="3.60.20.10">
    <property type="entry name" value="Glutamine Phosphoribosylpyrophosphate, subunit 1, domain 1"/>
    <property type="match status" value="1"/>
</dbReference>
<evidence type="ECO:0000256" key="5">
    <source>
        <dbReference type="ARBA" id="ARBA00022840"/>
    </source>
</evidence>
<dbReference type="NCBIfam" id="TIGR01536">
    <property type="entry name" value="asn_synth_AEB"/>
    <property type="match status" value="1"/>
</dbReference>
<dbReference type="RefSeq" id="WP_083328189.1">
    <property type="nucleotide sequence ID" value="NZ_CAJGAA010000003.1"/>
</dbReference>
<dbReference type="PANTHER" id="PTHR43284:SF1">
    <property type="entry name" value="ASPARAGINE SYNTHETASE"/>
    <property type="match status" value="1"/>
</dbReference>
<keyword evidence="5 10" id="KW-0067">ATP-binding</keyword>
<feature type="binding site" evidence="10">
    <location>
        <position position="304"/>
    </location>
    <ligand>
        <name>ATP</name>
        <dbReference type="ChEBI" id="CHEBI:30616"/>
    </ligand>
</feature>
<comment type="similarity">
    <text evidence="2">Belongs to the asparagine synthetase family.</text>
</comment>
<dbReference type="Pfam" id="PF13537">
    <property type="entry name" value="GATase_7"/>
    <property type="match status" value="1"/>
</dbReference>
<comment type="caution">
    <text evidence="13">The sequence shown here is derived from an EMBL/GenBank/DDBJ whole genome shotgun (WGS) entry which is preliminary data.</text>
</comment>
<protein>
    <recommendedName>
        <fullName evidence="3">asparagine synthase (glutamine-hydrolyzing)</fullName>
        <ecNumber evidence="3">6.3.5.4</ecNumber>
    </recommendedName>
</protein>
<keyword evidence="7 9" id="KW-0315">Glutamine amidotransferase</keyword>
<dbReference type="EC" id="6.3.5.4" evidence="3"/>
<accession>A0A6I2MAB5</accession>
<dbReference type="GO" id="GO:0005829">
    <property type="term" value="C:cytosol"/>
    <property type="evidence" value="ECO:0007669"/>
    <property type="project" value="TreeGrafter"/>
</dbReference>
<proteinExistence type="inferred from homology"/>
<dbReference type="CDD" id="cd01991">
    <property type="entry name" value="Asn_synthase_B_C"/>
    <property type="match status" value="1"/>
</dbReference>
<dbReference type="EMBL" id="WKKF01000004">
    <property type="protein sequence ID" value="MRX55335.1"/>
    <property type="molecule type" value="Genomic_DNA"/>
</dbReference>
<evidence type="ECO:0000256" key="10">
    <source>
        <dbReference type="PIRSR" id="PIRSR001589-2"/>
    </source>
</evidence>
<gene>
    <name evidence="13" type="primary">asnB</name>
    <name evidence="13" type="ORF">GJU41_15335</name>
</gene>
<feature type="binding site" evidence="10">
    <location>
        <position position="105"/>
    </location>
    <ligand>
        <name>L-glutamine</name>
        <dbReference type="ChEBI" id="CHEBI:58359"/>
    </ligand>
</feature>
<feature type="site" description="Important for beta-aspartyl-AMP intermediate formation" evidence="11">
    <location>
        <position position="379"/>
    </location>
</feature>
<comment type="pathway">
    <text evidence="1">Amino-acid biosynthesis; L-asparagine biosynthesis; L-asparagine from L-aspartate (L-Gln route): step 1/1.</text>
</comment>
<evidence type="ECO:0000313" key="14">
    <source>
        <dbReference type="Proteomes" id="UP000441585"/>
    </source>
</evidence>
<dbReference type="PANTHER" id="PTHR43284">
    <property type="entry name" value="ASPARAGINE SYNTHETASE (GLUTAMINE-HYDROLYZING)"/>
    <property type="match status" value="1"/>
</dbReference>
<evidence type="ECO:0000256" key="2">
    <source>
        <dbReference type="ARBA" id="ARBA00005752"/>
    </source>
</evidence>
<evidence type="ECO:0000256" key="7">
    <source>
        <dbReference type="ARBA" id="ARBA00022962"/>
    </source>
</evidence>
<feature type="active site" description="For GATase activity" evidence="9">
    <location>
        <position position="2"/>
    </location>
</feature>
<dbReference type="Gene3D" id="3.40.50.620">
    <property type="entry name" value="HUPs"/>
    <property type="match status" value="1"/>
</dbReference>
<dbReference type="Pfam" id="PF00733">
    <property type="entry name" value="Asn_synthase"/>
    <property type="match status" value="1"/>
</dbReference>
<dbReference type="InterPro" id="IPR033738">
    <property type="entry name" value="AsnB_N"/>
</dbReference>
<evidence type="ECO:0000313" key="13">
    <source>
        <dbReference type="EMBL" id="MRX55335.1"/>
    </source>
</evidence>
<dbReference type="GO" id="GO:0004066">
    <property type="term" value="F:asparagine synthase (glutamine-hydrolyzing) activity"/>
    <property type="evidence" value="ECO:0007669"/>
    <property type="project" value="UniProtKB-EC"/>
</dbReference>
<dbReference type="InterPro" id="IPR006426">
    <property type="entry name" value="Asn_synth_AEB"/>
</dbReference>
<keyword evidence="13" id="KW-0436">Ligase</keyword>
<dbReference type="PIRSF" id="PIRSF001589">
    <property type="entry name" value="Asn_synthetase_glu-h"/>
    <property type="match status" value="1"/>
</dbReference>
<evidence type="ECO:0000256" key="1">
    <source>
        <dbReference type="ARBA" id="ARBA00005187"/>
    </source>
</evidence>
<evidence type="ECO:0000256" key="8">
    <source>
        <dbReference type="ARBA" id="ARBA00048741"/>
    </source>
</evidence>
<reference evidence="13 14" key="1">
    <citation type="submission" date="2019-11" db="EMBL/GenBank/DDBJ databases">
        <title>Bacillus idriensis genome.</title>
        <authorList>
            <person name="Konopka E.N."/>
            <person name="Newman J.D."/>
        </authorList>
    </citation>
    <scope>NUCLEOTIDE SEQUENCE [LARGE SCALE GENOMIC DNA]</scope>
    <source>
        <strain evidence="13 14">DSM 19097</strain>
    </source>
</reference>
<keyword evidence="4 10" id="KW-0547">Nucleotide-binding</keyword>
<sequence>MCGIAGFIDSSSQTGNEQLQSTVSRMTDMLYSRGPDHGDFWVDEQTGLALGHRRLSIIDLSPEGNQPMHSKSGRYVLVFNGEIYNYLSLRSELELAGIVFKGSSDTEVMIESIEMWGINRALTKFTGMFAFALWDRKERLLYLARDRMGEKPLYYGWAGKTFLFGSELKALKSHPAFEWNVNRDALPLYLRYNCIPAPFSIYENIFKVMPATYLVINPAKSSHVSDPIKYWSAEKAADNGFRYPIHCSEEEAVSKLDQVLRTAVKQQMVSDVPLGAFLSGGIDSSMIVALMQSESSRPIKTFTIGFHQTEYNEAGYAKEVASHLETDHTELYVTEQQAMEVIPKLPSIYDEPFSDSSQIPTFLVSQLARQHVTVSLSGDGGDELFAGYNRHLWGEKIWNNIHHLPKSIRHMAAVPLNKISPQKLENSRFLPSKYKNRFLGEYLHKFGDILKADSVEEMYLSLTSHWKNPQLVVKDRILLEPFLNHSSAIFPSATEMMMYMDMSQYLPDDILVKVDRASMSVSLETRAPFLDHNVVEFSWRIPLSMKLKGNQSKWLMRQLLYTHVPKELIERPKHGFGVPIGHWLRGPLKEWAEELLAEKRLLTEGYFQPAPIRQKWEEHLTGKSNWHHQLWDILMFQSWLENEKRSWE</sequence>
<keyword evidence="9" id="KW-0028">Amino-acid biosynthesis</keyword>
<evidence type="ECO:0000256" key="11">
    <source>
        <dbReference type="PIRSR" id="PIRSR001589-3"/>
    </source>
</evidence>
<comment type="catalytic activity">
    <reaction evidence="8">
        <text>L-aspartate + L-glutamine + ATP + H2O = L-asparagine + L-glutamate + AMP + diphosphate + H(+)</text>
        <dbReference type="Rhea" id="RHEA:12228"/>
        <dbReference type="ChEBI" id="CHEBI:15377"/>
        <dbReference type="ChEBI" id="CHEBI:15378"/>
        <dbReference type="ChEBI" id="CHEBI:29985"/>
        <dbReference type="ChEBI" id="CHEBI:29991"/>
        <dbReference type="ChEBI" id="CHEBI:30616"/>
        <dbReference type="ChEBI" id="CHEBI:33019"/>
        <dbReference type="ChEBI" id="CHEBI:58048"/>
        <dbReference type="ChEBI" id="CHEBI:58359"/>
        <dbReference type="ChEBI" id="CHEBI:456215"/>
        <dbReference type="EC" id="6.3.5.4"/>
    </reaction>
</comment>
<dbReference type="PROSITE" id="PS51278">
    <property type="entry name" value="GATASE_TYPE_2"/>
    <property type="match status" value="1"/>
</dbReference>
<dbReference type="InterPro" id="IPR029055">
    <property type="entry name" value="Ntn_hydrolases_N"/>
</dbReference>
<evidence type="ECO:0000256" key="4">
    <source>
        <dbReference type="ARBA" id="ARBA00022741"/>
    </source>
</evidence>
<dbReference type="InterPro" id="IPR017932">
    <property type="entry name" value="GATase_2_dom"/>
</dbReference>
<dbReference type="SUPFAM" id="SSF52402">
    <property type="entry name" value="Adenine nucleotide alpha hydrolases-like"/>
    <property type="match status" value="1"/>
</dbReference>
<dbReference type="InterPro" id="IPR051786">
    <property type="entry name" value="ASN_synthetase/amidase"/>
</dbReference>
<dbReference type="InterPro" id="IPR014729">
    <property type="entry name" value="Rossmann-like_a/b/a_fold"/>
</dbReference>
<dbReference type="SUPFAM" id="SSF56235">
    <property type="entry name" value="N-terminal nucleophile aminohydrolases (Ntn hydrolases)"/>
    <property type="match status" value="1"/>
</dbReference>
<evidence type="ECO:0000256" key="9">
    <source>
        <dbReference type="PIRSR" id="PIRSR001589-1"/>
    </source>
</evidence>
<organism evidence="13 14">
    <name type="scientific">Metabacillus idriensis</name>
    <dbReference type="NCBI Taxonomy" id="324768"/>
    <lineage>
        <taxon>Bacteria</taxon>
        <taxon>Bacillati</taxon>
        <taxon>Bacillota</taxon>
        <taxon>Bacilli</taxon>
        <taxon>Bacillales</taxon>
        <taxon>Bacillaceae</taxon>
        <taxon>Metabacillus</taxon>
    </lineage>
</organism>
<feature type="domain" description="Glutamine amidotransferase type-2" evidence="12">
    <location>
        <begin position="2"/>
        <end position="219"/>
    </location>
</feature>
<dbReference type="CDD" id="cd00712">
    <property type="entry name" value="AsnB"/>
    <property type="match status" value="1"/>
</dbReference>
<keyword evidence="6 9" id="KW-0061">Asparagine biosynthesis</keyword>
<dbReference type="AlphaFoldDB" id="A0A6I2MAB5"/>
<feature type="binding site" evidence="10">
    <location>
        <begin position="377"/>
        <end position="378"/>
    </location>
    <ligand>
        <name>ATP</name>
        <dbReference type="ChEBI" id="CHEBI:30616"/>
    </ligand>
</feature>